<keyword evidence="2" id="KW-1185">Reference proteome</keyword>
<dbReference type="RefSeq" id="WP_196284156.1">
    <property type="nucleotide sequence ID" value="NZ_JADQDQ010000018.1"/>
</dbReference>
<comment type="caution">
    <text evidence="1">The sequence shown here is derived from an EMBL/GenBank/DDBJ whole genome shotgun (WGS) entry which is preliminary data.</text>
</comment>
<dbReference type="EMBL" id="JADQDQ010000018">
    <property type="protein sequence ID" value="MBF9239806.1"/>
    <property type="molecule type" value="Genomic_DNA"/>
</dbReference>
<organism evidence="1 2">
    <name type="scientific">Hymenobacter jeongseonensis</name>
    <dbReference type="NCBI Taxonomy" id="2791027"/>
    <lineage>
        <taxon>Bacteria</taxon>
        <taxon>Pseudomonadati</taxon>
        <taxon>Bacteroidota</taxon>
        <taxon>Cytophagia</taxon>
        <taxon>Cytophagales</taxon>
        <taxon>Hymenobacteraceae</taxon>
        <taxon>Hymenobacter</taxon>
    </lineage>
</organism>
<dbReference type="Proteomes" id="UP000597617">
    <property type="component" value="Unassembled WGS sequence"/>
</dbReference>
<accession>A0ABS0IN60</accession>
<reference evidence="1 2" key="1">
    <citation type="submission" date="2020-11" db="EMBL/GenBank/DDBJ databases">
        <authorList>
            <person name="Kim M.K."/>
        </authorList>
    </citation>
    <scope>NUCLEOTIDE SEQUENCE [LARGE SCALE GENOMIC DNA]</scope>
    <source>
        <strain evidence="1 2">BT683</strain>
    </source>
</reference>
<proteinExistence type="predicted"/>
<evidence type="ECO:0008006" key="3">
    <source>
        <dbReference type="Google" id="ProtNLM"/>
    </source>
</evidence>
<protein>
    <recommendedName>
        <fullName evidence="3">DUF4279 domain-containing protein</fullName>
    </recommendedName>
</protein>
<gene>
    <name evidence="1" type="ORF">I2I05_20600</name>
</gene>
<evidence type="ECO:0000313" key="1">
    <source>
        <dbReference type="EMBL" id="MBF9239806.1"/>
    </source>
</evidence>
<sequence>MASFYRLDINCDTAQRPALERLLGPSSSGPDLPWEWQIDEESPRFVRALPLFLALLTRHKDALAQLGVSGQDLSLWYIYAYEQQCNMEFGPALMKRMGELGVTLCISCYEK</sequence>
<evidence type="ECO:0000313" key="2">
    <source>
        <dbReference type="Proteomes" id="UP000597617"/>
    </source>
</evidence>
<name>A0ABS0IN60_9BACT</name>